<proteinExistence type="predicted"/>
<organism evidence="2">
    <name type="scientific">Chaetoceros debilis</name>
    <dbReference type="NCBI Taxonomy" id="122233"/>
    <lineage>
        <taxon>Eukaryota</taxon>
        <taxon>Sar</taxon>
        <taxon>Stramenopiles</taxon>
        <taxon>Ochrophyta</taxon>
        <taxon>Bacillariophyta</taxon>
        <taxon>Coscinodiscophyceae</taxon>
        <taxon>Chaetocerotophycidae</taxon>
        <taxon>Chaetocerotales</taxon>
        <taxon>Chaetocerotaceae</taxon>
        <taxon>Chaetoceros</taxon>
    </lineage>
</organism>
<dbReference type="AlphaFoldDB" id="A0A7S3Q0W6"/>
<accession>A0A7S3Q0W6</accession>
<feature type="region of interest" description="Disordered" evidence="1">
    <location>
        <begin position="210"/>
        <end position="256"/>
    </location>
</feature>
<evidence type="ECO:0000256" key="1">
    <source>
        <dbReference type="SAM" id="MobiDB-lite"/>
    </source>
</evidence>
<feature type="compositionally biased region" description="Basic residues" evidence="1">
    <location>
        <begin position="217"/>
        <end position="234"/>
    </location>
</feature>
<evidence type="ECO:0000313" key="2">
    <source>
        <dbReference type="EMBL" id="CAE0461926.1"/>
    </source>
</evidence>
<name>A0A7S3Q0W6_9STRA</name>
<sequence>MVNNIVIGVDSSTLVEGMEKVTLVDHGTGGAVDDCCSPEDSDAIEKRSLSFEKDPEQENQEVSDVRTGNDEKRKGASPFRSAPHSPQQVNEIDRAFNDHHDRIISTTLTEEQTVITEACSTSPHARSGSKCNTVESEDKPDPFDWINASWKGSKSNVDSLFGQQEGVEDPYNATAAGDFNDDDSLASGYSYATYASDATSESVQDIISRLQSETDRRRRRLVRRRSARLSGGKKNKLEKYGRPLDPKLGITVEIPE</sequence>
<feature type="region of interest" description="Disordered" evidence="1">
    <location>
        <begin position="26"/>
        <end position="88"/>
    </location>
</feature>
<gene>
    <name evidence="2" type="ORF">CDEB00056_LOCUS6767</name>
</gene>
<reference evidence="2" key="1">
    <citation type="submission" date="2021-01" db="EMBL/GenBank/DDBJ databases">
        <authorList>
            <person name="Corre E."/>
            <person name="Pelletier E."/>
            <person name="Niang G."/>
            <person name="Scheremetjew M."/>
            <person name="Finn R."/>
            <person name="Kale V."/>
            <person name="Holt S."/>
            <person name="Cochrane G."/>
            <person name="Meng A."/>
            <person name="Brown T."/>
            <person name="Cohen L."/>
        </authorList>
    </citation>
    <scope>NUCLEOTIDE SEQUENCE</scope>
    <source>
        <strain evidence="2">MM31A-1</strain>
    </source>
</reference>
<feature type="compositionally biased region" description="Basic and acidic residues" evidence="1">
    <location>
        <begin position="235"/>
        <end position="245"/>
    </location>
</feature>
<feature type="compositionally biased region" description="Basic and acidic residues" evidence="1">
    <location>
        <begin position="43"/>
        <end position="56"/>
    </location>
</feature>
<protein>
    <submittedName>
        <fullName evidence="2">Uncharacterized protein</fullName>
    </submittedName>
</protein>
<feature type="compositionally biased region" description="Basic and acidic residues" evidence="1">
    <location>
        <begin position="63"/>
        <end position="74"/>
    </location>
</feature>
<dbReference type="EMBL" id="HBIO01008839">
    <property type="protein sequence ID" value="CAE0461926.1"/>
    <property type="molecule type" value="Transcribed_RNA"/>
</dbReference>